<feature type="transmembrane region" description="Helical" evidence="9">
    <location>
        <begin position="12"/>
        <end position="32"/>
    </location>
</feature>
<dbReference type="InterPro" id="IPR016120">
    <property type="entry name" value="Sig_transdc_His_kin_SpoOB"/>
</dbReference>
<evidence type="ECO:0000259" key="10">
    <source>
        <dbReference type="PROSITE" id="PS50109"/>
    </source>
</evidence>
<reference evidence="11 12" key="1">
    <citation type="submission" date="2022-10" db="EMBL/GenBank/DDBJ databases">
        <title>Comparative genomic analysis of Cohnella hashimotonis sp. nov., isolated from the International Space Station.</title>
        <authorList>
            <person name="Simpson A."/>
            <person name="Venkateswaran K."/>
        </authorList>
    </citation>
    <scope>NUCLEOTIDE SEQUENCE [LARGE SCALE GENOMIC DNA]</scope>
    <source>
        <strain evidence="11 12">DSM 18997</strain>
    </source>
</reference>
<comment type="caution">
    <text evidence="11">The sequence shown here is derived from an EMBL/GenBank/DDBJ whole genome shotgun (WGS) entry which is preliminary data.</text>
</comment>
<gene>
    <name evidence="11" type="ORF">OMP38_06095</name>
</gene>
<dbReference type="GO" id="GO:0000155">
    <property type="term" value="F:phosphorelay sensor kinase activity"/>
    <property type="evidence" value="ECO:0007669"/>
    <property type="project" value="InterPro"/>
</dbReference>
<evidence type="ECO:0000256" key="7">
    <source>
        <dbReference type="ARBA" id="ARBA00022840"/>
    </source>
</evidence>
<dbReference type="InterPro" id="IPR003594">
    <property type="entry name" value="HATPase_dom"/>
</dbReference>
<feature type="transmembrane region" description="Helical" evidence="9">
    <location>
        <begin position="126"/>
        <end position="148"/>
    </location>
</feature>
<evidence type="ECO:0000313" key="12">
    <source>
        <dbReference type="Proteomes" id="UP001153387"/>
    </source>
</evidence>
<dbReference type="Gene3D" id="3.30.565.10">
    <property type="entry name" value="Histidine kinase-like ATPase, C-terminal domain"/>
    <property type="match status" value="1"/>
</dbReference>
<evidence type="ECO:0000256" key="1">
    <source>
        <dbReference type="ARBA" id="ARBA00000085"/>
    </source>
</evidence>
<dbReference type="InterPro" id="IPR036890">
    <property type="entry name" value="HATPase_C_sf"/>
</dbReference>
<keyword evidence="5" id="KW-0547">Nucleotide-binding</keyword>
<dbReference type="PRINTS" id="PR00344">
    <property type="entry name" value="BCTRLSENSOR"/>
</dbReference>
<evidence type="ECO:0000256" key="8">
    <source>
        <dbReference type="ARBA" id="ARBA00023012"/>
    </source>
</evidence>
<evidence type="ECO:0000256" key="5">
    <source>
        <dbReference type="ARBA" id="ARBA00022741"/>
    </source>
</evidence>
<protein>
    <recommendedName>
        <fullName evidence="2">histidine kinase</fullName>
        <ecNumber evidence="2">2.7.13.3</ecNumber>
    </recommendedName>
</protein>
<evidence type="ECO:0000256" key="3">
    <source>
        <dbReference type="ARBA" id="ARBA00022553"/>
    </source>
</evidence>
<feature type="transmembrane region" description="Helical" evidence="9">
    <location>
        <begin position="169"/>
        <end position="189"/>
    </location>
</feature>
<evidence type="ECO:0000256" key="4">
    <source>
        <dbReference type="ARBA" id="ARBA00022679"/>
    </source>
</evidence>
<evidence type="ECO:0000256" key="6">
    <source>
        <dbReference type="ARBA" id="ARBA00022777"/>
    </source>
</evidence>
<dbReference type="RefSeq" id="WP_277564290.1">
    <property type="nucleotide sequence ID" value="NZ_JAPDHZ010000002.1"/>
</dbReference>
<sequence length="449" mass="49956">MQDLVSFLRQDLLISIPQAFTLLWLTLAALGLQPARRWRRIAALAVVNSVYTDLFFHNVSTPVQILNSVTITTLMLFALFRDVSVKKRLMILLLSYVFSSLNDLAVYILYGSLYGVADKARILDSFPAFASCMYPVLLVQWLVAAYVGPRTARWFDSLRAAGGYIRRNGLIRVLVCLLLQLFAGSGVLLGRAVPGEYGRYAFFDCLFYATVLLSLPTLYYVIRLIDRTRQDTVLSTQEHYIDQISGMFTSIRGQRHDYLNHIQVMHTMLQLGKFAELKDYMSDVVKETHEVGDIVQHDIPAVGALLKAKTAVALSLGIDFASDFAGPWNPQSPVKIIDIVKIAGNLIDNAFDEVVKLPAGERLVRASFRLCDGYLELTVSNPGPPISEAARARLFEPGFSTKPGGNRGLGLPIVRERVAHYAGTLTVHSDEKRGTVFKVRLPQKAAQLS</sequence>
<dbReference type="SUPFAM" id="SSF55874">
    <property type="entry name" value="ATPase domain of HSP90 chaperone/DNA topoisomerase II/histidine kinase"/>
    <property type="match status" value="1"/>
</dbReference>
<dbReference type="SMART" id="SM00387">
    <property type="entry name" value="HATPase_c"/>
    <property type="match status" value="1"/>
</dbReference>
<dbReference type="EC" id="2.7.13.3" evidence="2"/>
<keyword evidence="9" id="KW-0472">Membrane</keyword>
<dbReference type="AlphaFoldDB" id="A0A9X4KEB6"/>
<dbReference type="PROSITE" id="PS50109">
    <property type="entry name" value="HIS_KIN"/>
    <property type="match status" value="1"/>
</dbReference>
<dbReference type="InterPro" id="IPR004358">
    <property type="entry name" value="Sig_transdc_His_kin-like_C"/>
</dbReference>
<comment type="catalytic activity">
    <reaction evidence="1">
        <text>ATP + protein L-histidine = ADP + protein N-phospho-L-histidine.</text>
        <dbReference type="EC" id="2.7.13.3"/>
    </reaction>
</comment>
<dbReference type="GO" id="GO:0005524">
    <property type="term" value="F:ATP binding"/>
    <property type="evidence" value="ECO:0007669"/>
    <property type="project" value="UniProtKB-KW"/>
</dbReference>
<keyword evidence="3" id="KW-0597">Phosphoprotein</keyword>
<evidence type="ECO:0000313" key="11">
    <source>
        <dbReference type="EMBL" id="MDG0790463.1"/>
    </source>
</evidence>
<organism evidence="11 12">
    <name type="scientific">Cohnella ginsengisoli</name>
    <dbReference type="NCBI Taxonomy" id="425004"/>
    <lineage>
        <taxon>Bacteria</taxon>
        <taxon>Bacillati</taxon>
        <taxon>Bacillota</taxon>
        <taxon>Bacilli</taxon>
        <taxon>Bacillales</taxon>
        <taxon>Paenibacillaceae</taxon>
        <taxon>Cohnella</taxon>
    </lineage>
</organism>
<dbReference type="InterPro" id="IPR005467">
    <property type="entry name" value="His_kinase_dom"/>
</dbReference>
<dbReference type="SUPFAM" id="SSF55890">
    <property type="entry name" value="Sporulation response regulatory protein Spo0B"/>
    <property type="match status" value="1"/>
</dbReference>
<dbReference type="InterPro" id="IPR039506">
    <property type="entry name" value="SPOB_a"/>
</dbReference>
<dbReference type="Pfam" id="PF02518">
    <property type="entry name" value="HATPase_c"/>
    <property type="match status" value="1"/>
</dbReference>
<keyword evidence="8" id="KW-0902">Two-component regulatory system</keyword>
<feature type="domain" description="Histidine kinase" evidence="10">
    <location>
        <begin position="339"/>
        <end position="445"/>
    </location>
</feature>
<keyword evidence="12" id="KW-1185">Reference proteome</keyword>
<keyword evidence="9" id="KW-0812">Transmembrane</keyword>
<accession>A0A9X4KEB6</accession>
<feature type="transmembrane region" description="Helical" evidence="9">
    <location>
        <begin position="92"/>
        <end position="114"/>
    </location>
</feature>
<dbReference type="PANTHER" id="PTHR40448:SF1">
    <property type="entry name" value="TWO-COMPONENT SENSOR HISTIDINE KINASE"/>
    <property type="match status" value="1"/>
</dbReference>
<feature type="transmembrane region" description="Helical" evidence="9">
    <location>
        <begin position="201"/>
        <end position="222"/>
    </location>
</feature>
<dbReference type="Gene3D" id="1.10.287.130">
    <property type="match status" value="1"/>
</dbReference>
<dbReference type="EMBL" id="JAPDHZ010000002">
    <property type="protein sequence ID" value="MDG0790463.1"/>
    <property type="molecule type" value="Genomic_DNA"/>
</dbReference>
<proteinExistence type="predicted"/>
<name>A0A9X4KEB6_9BACL</name>
<dbReference type="GO" id="GO:0042802">
    <property type="term" value="F:identical protein binding"/>
    <property type="evidence" value="ECO:0007669"/>
    <property type="project" value="TreeGrafter"/>
</dbReference>
<keyword evidence="4" id="KW-0808">Transferase</keyword>
<dbReference type="Proteomes" id="UP001153387">
    <property type="component" value="Unassembled WGS sequence"/>
</dbReference>
<keyword evidence="9" id="KW-1133">Transmembrane helix</keyword>
<keyword evidence="6" id="KW-0418">Kinase</keyword>
<dbReference type="Pfam" id="PF14689">
    <property type="entry name" value="SPOB_a"/>
    <property type="match status" value="1"/>
</dbReference>
<feature type="transmembrane region" description="Helical" evidence="9">
    <location>
        <begin position="63"/>
        <end position="80"/>
    </location>
</feature>
<evidence type="ECO:0000256" key="2">
    <source>
        <dbReference type="ARBA" id="ARBA00012438"/>
    </source>
</evidence>
<evidence type="ECO:0000256" key="9">
    <source>
        <dbReference type="SAM" id="Phobius"/>
    </source>
</evidence>
<keyword evidence="7 11" id="KW-0067">ATP-binding</keyword>
<dbReference type="PANTHER" id="PTHR40448">
    <property type="entry name" value="TWO-COMPONENT SENSOR HISTIDINE KINASE"/>
    <property type="match status" value="1"/>
</dbReference>